<dbReference type="Pfam" id="PF22591">
    <property type="entry name" value="eIF3a_PCI_TPR-like"/>
    <property type="match status" value="1"/>
</dbReference>
<evidence type="ECO:0000256" key="3">
    <source>
        <dbReference type="ARBA" id="ARBA00022884"/>
    </source>
</evidence>
<dbReference type="PROSITE" id="PS50250">
    <property type="entry name" value="PCI"/>
    <property type="match status" value="1"/>
</dbReference>
<evidence type="ECO:0000313" key="8">
    <source>
        <dbReference type="Proteomes" id="UP000078348"/>
    </source>
</evidence>
<feature type="compositionally biased region" description="Basic and acidic residues" evidence="5">
    <location>
        <begin position="762"/>
        <end position="845"/>
    </location>
</feature>
<keyword evidence="3" id="KW-0694">RNA-binding</keyword>
<dbReference type="InterPro" id="IPR027512">
    <property type="entry name" value="EIF3A"/>
</dbReference>
<feature type="region of interest" description="Disordered" evidence="5">
    <location>
        <begin position="762"/>
        <end position="903"/>
    </location>
</feature>
<keyword evidence="1" id="KW-0963">Cytoplasm</keyword>
<feature type="compositionally biased region" description="Basic residues" evidence="5">
    <location>
        <begin position="892"/>
        <end position="903"/>
    </location>
</feature>
<dbReference type="GO" id="GO:0071541">
    <property type="term" value="C:eukaryotic translation initiation factor 3 complex, eIF3m"/>
    <property type="evidence" value="ECO:0007669"/>
    <property type="project" value="TreeGrafter"/>
</dbReference>
<keyword evidence="4" id="KW-0648">Protein biosynthesis</keyword>
<dbReference type="OrthoDB" id="18884at2759"/>
<accession>A0A196SJQ7</accession>
<keyword evidence="2 7" id="KW-0396">Initiation factor</keyword>
<protein>
    <submittedName>
        <fullName evidence="7">Translation initiation factor eIF-3 subunit 10</fullName>
    </submittedName>
</protein>
<dbReference type="GO" id="GO:0043614">
    <property type="term" value="C:multi-eIF complex"/>
    <property type="evidence" value="ECO:0007669"/>
    <property type="project" value="TreeGrafter"/>
</dbReference>
<proteinExistence type="predicted"/>
<dbReference type="EMBL" id="LXWW01000037">
    <property type="protein sequence ID" value="OAO17273.1"/>
    <property type="molecule type" value="Genomic_DNA"/>
</dbReference>
<gene>
    <name evidence="7" type="ORF">AV274_0984</name>
</gene>
<dbReference type="GO" id="GO:0001732">
    <property type="term" value="P:formation of cytoplasmic translation initiation complex"/>
    <property type="evidence" value="ECO:0007669"/>
    <property type="project" value="TreeGrafter"/>
</dbReference>
<dbReference type="GO" id="GO:0003729">
    <property type="term" value="F:mRNA binding"/>
    <property type="evidence" value="ECO:0007669"/>
    <property type="project" value="TreeGrafter"/>
</dbReference>
<feature type="domain" description="PCI" evidence="6">
    <location>
        <begin position="315"/>
        <end position="494"/>
    </location>
</feature>
<sequence length="903" mass="104971">MAPNTKALNAIKHADEFLLVDDKNAAIQCLYDALDSSKNKVWSDSIMDAINKLLDICIDIRESESAKEALSQYRNICQILSPESMSTVVTRYLDKCKAKITEAQEKYGLTDCFHLNLEEEVSPLSVFDDLCLDKEDPKRAEREVVYPLVVFYWDNIRNILELVRINNTMEDLYHKVCQRAFEFCTTYNRVNEFHILRRLLHKHLDNLMDPMQDQSNMKFRVVWSSSTAELQLTTRFRQLEAACQLQLWQEAFNIVADIRVITSLPFCKSSLRATYFDKLADVFWEHKWYFYHAYALVNFLAINKRQNKEITEAELTALAGRVLLAALCVPPQPANEDETHPGFKAEREKMQTVTRLLNIPCHITRASLLAEMVSLDVLAYAPEPLRALYSALECELHPLDMIDCVAPALAWLRTQPALAKYSLALREGILFRVLRQLETVYSAMKLDALEALMDALELDRFDTERRVMEASACGQLRVRVDKVARVVLFEENKTECDVLSSYLNALGAALSVMNAEVNPANTTIEDAYGELCDMMDAAREVKEGLNEALRARSQRVLEKKLEQDRLEQDKSLSDAERMRRENEEREQREQARLREEEMRRMDEQVARERKAKEERERQAATAELRKLQGRAFDEKEAAGLSLMELNVRVLSARDVAKKEREERVAKDSERQLFLARALREAALPGLKELFATQHATEVAYWEQAFETQYEQKKKQNEKLAVLKPVCERLQAHLEGYAMGVVTRRAEAVKEVVEKRFEEAEAKRKAEEEKRRAEEEERRRVEEERRRVEEEKRRVEEEKRRAEEERRRREEEEERRVAEARAEEERRREEERRKNILADDGKEPEKKARRRAAPRKAPAAAPAPAAMPAEPEVERAPVQETKNEEEEWTTVGTKRKGRRAPPRH</sequence>
<dbReference type="PANTHER" id="PTHR14005">
    <property type="entry name" value="EUKARYOTIC TRANSLATION INITIATION FACTOR 3, THETA SUBUNIT"/>
    <property type="match status" value="1"/>
</dbReference>
<evidence type="ECO:0000256" key="2">
    <source>
        <dbReference type="ARBA" id="ARBA00022540"/>
    </source>
</evidence>
<organism evidence="7 8">
    <name type="scientific">Blastocystis sp. subtype 1 (strain ATCC 50177 / NandII)</name>
    <dbReference type="NCBI Taxonomy" id="478820"/>
    <lineage>
        <taxon>Eukaryota</taxon>
        <taxon>Sar</taxon>
        <taxon>Stramenopiles</taxon>
        <taxon>Bigyra</taxon>
        <taxon>Opalozoa</taxon>
        <taxon>Opalinata</taxon>
        <taxon>Blastocystidae</taxon>
        <taxon>Blastocystis</taxon>
    </lineage>
</organism>
<dbReference type="GO" id="GO:0002188">
    <property type="term" value="P:translation reinitiation"/>
    <property type="evidence" value="ECO:0007669"/>
    <property type="project" value="TreeGrafter"/>
</dbReference>
<dbReference type="STRING" id="478820.A0A196SJQ7"/>
<dbReference type="PANTHER" id="PTHR14005:SF0">
    <property type="entry name" value="EUKARYOTIC TRANSLATION INITIATION FACTOR 3 SUBUNIT A"/>
    <property type="match status" value="1"/>
</dbReference>
<dbReference type="GO" id="GO:0071540">
    <property type="term" value="C:eukaryotic translation initiation factor 3 complex, eIF3e"/>
    <property type="evidence" value="ECO:0007669"/>
    <property type="project" value="TreeGrafter"/>
</dbReference>
<reference evidence="7 8" key="1">
    <citation type="submission" date="2016-05" db="EMBL/GenBank/DDBJ databases">
        <title>Nuclear genome of Blastocystis sp. subtype 1 NandII.</title>
        <authorList>
            <person name="Gentekaki E."/>
            <person name="Curtis B."/>
            <person name="Stairs C."/>
            <person name="Eme L."/>
            <person name="Herman E."/>
            <person name="Klimes V."/>
            <person name="Arias M.C."/>
            <person name="Elias M."/>
            <person name="Hilliou F."/>
            <person name="Klute M."/>
            <person name="Malik S.-B."/>
            <person name="Pightling A."/>
            <person name="Rachubinski R."/>
            <person name="Salas D."/>
            <person name="Schlacht A."/>
            <person name="Suga H."/>
            <person name="Archibald J."/>
            <person name="Ball S.G."/>
            <person name="Clark G."/>
            <person name="Dacks J."/>
            <person name="Van Der Giezen M."/>
            <person name="Tsaousis A."/>
            <person name="Roger A."/>
        </authorList>
    </citation>
    <scope>NUCLEOTIDE SEQUENCE [LARGE SCALE GENOMIC DNA]</scope>
    <source>
        <strain evidence="8">ATCC 50177 / NandII</strain>
    </source>
</reference>
<feature type="compositionally biased region" description="Low complexity" evidence="5">
    <location>
        <begin position="854"/>
        <end position="869"/>
    </location>
</feature>
<dbReference type="Gene3D" id="4.10.860.10">
    <property type="entry name" value="UVR domain"/>
    <property type="match status" value="1"/>
</dbReference>
<keyword evidence="8" id="KW-1185">Reference proteome</keyword>
<evidence type="ECO:0000256" key="1">
    <source>
        <dbReference type="ARBA" id="ARBA00022490"/>
    </source>
</evidence>
<dbReference type="GO" id="GO:0003743">
    <property type="term" value="F:translation initiation factor activity"/>
    <property type="evidence" value="ECO:0007669"/>
    <property type="project" value="UniProtKB-KW"/>
</dbReference>
<evidence type="ECO:0000256" key="5">
    <source>
        <dbReference type="SAM" id="MobiDB-lite"/>
    </source>
</evidence>
<dbReference type="InterPro" id="IPR054711">
    <property type="entry name" value="eIF3a_PCI_TPR-like"/>
</dbReference>
<evidence type="ECO:0000256" key="4">
    <source>
        <dbReference type="ARBA" id="ARBA00022917"/>
    </source>
</evidence>
<feature type="region of interest" description="Disordered" evidence="5">
    <location>
        <begin position="562"/>
        <end position="617"/>
    </location>
</feature>
<comment type="caution">
    <text evidence="7">The sequence shown here is derived from an EMBL/GenBank/DDBJ whole genome shotgun (WGS) entry which is preliminary data.</text>
</comment>
<name>A0A196SJQ7_BLAHN</name>
<evidence type="ECO:0000313" key="7">
    <source>
        <dbReference type="EMBL" id="OAO17273.1"/>
    </source>
</evidence>
<dbReference type="Proteomes" id="UP000078348">
    <property type="component" value="Unassembled WGS sequence"/>
</dbReference>
<dbReference type="Gene3D" id="1.25.40.860">
    <property type="match status" value="2"/>
</dbReference>
<dbReference type="InterPro" id="IPR000717">
    <property type="entry name" value="PCI_dom"/>
</dbReference>
<evidence type="ECO:0000259" key="6">
    <source>
        <dbReference type="PROSITE" id="PS50250"/>
    </source>
</evidence>
<dbReference type="AlphaFoldDB" id="A0A196SJQ7"/>